<dbReference type="Proteomes" id="UP001596445">
    <property type="component" value="Unassembled WGS sequence"/>
</dbReference>
<accession>A0ABD5W0T1</accession>
<reference evidence="1 2" key="1">
    <citation type="journal article" date="2019" name="Int. J. Syst. Evol. Microbiol.">
        <title>The Global Catalogue of Microorganisms (GCM) 10K type strain sequencing project: providing services to taxonomists for standard genome sequencing and annotation.</title>
        <authorList>
            <consortium name="The Broad Institute Genomics Platform"/>
            <consortium name="The Broad Institute Genome Sequencing Center for Infectious Disease"/>
            <person name="Wu L."/>
            <person name="Ma J."/>
        </authorList>
    </citation>
    <scope>NUCLEOTIDE SEQUENCE [LARGE SCALE GENOMIC DNA]</scope>
    <source>
        <strain evidence="1 2">JCM 30072</strain>
    </source>
</reference>
<dbReference type="EMBL" id="JBHSZI010000001">
    <property type="protein sequence ID" value="MFC7057617.1"/>
    <property type="molecule type" value="Genomic_DNA"/>
</dbReference>
<protein>
    <submittedName>
        <fullName evidence="1">Uncharacterized protein</fullName>
    </submittedName>
</protein>
<gene>
    <name evidence="1" type="ORF">ACFQQG_04805</name>
</gene>
<keyword evidence="2" id="KW-1185">Reference proteome</keyword>
<dbReference type="AlphaFoldDB" id="A0ABD5W0T1"/>
<evidence type="ECO:0000313" key="2">
    <source>
        <dbReference type="Proteomes" id="UP001596445"/>
    </source>
</evidence>
<proteinExistence type="predicted"/>
<name>A0ABD5W0T1_9EURY</name>
<organism evidence="1 2">
    <name type="scientific">Halovenus salina</name>
    <dbReference type="NCBI Taxonomy" id="1510225"/>
    <lineage>
        <taxon>Archaea</taxon>
        <taxon>Methanobacteriati</taxon>
        <taxon>Methanobacteriota</taxon>
        <taxon>Stenosarchaea group</taxon>
        <taxon>Halobacteria</taxon>
        <taxon>Halobacteriales</taxon>
        <taxon>Haloarculaceae</taxon>
        <taxon>Halovenus</taxon>
    </lineage>
</organism>
<dbReference type="RefSeq" id="WP_382187024.1">
    <property type="nucleotide sequence ID" value="NZ_JBHSZI010000001.1"/>
</dbReference>
<evidence type="ECO:0000313" key="1">
    <source>
        <dbReference type="EMBL" id="MFC7057617.1"/>
    </source>
</evidence>
<comment type="caution">
    <text evidence="1">The sequence shown here is derived from an EMBL/GenBank/DDBJ whole genome shotgun (WGS) entry which is preliminary data.</text>
</comment>
<sequence length="41" mass="4378">MRAREEIIGQCLDAVDGFGDGTEMVAVDLVSGQIEAELCHV</sequence>